<proteinExistence type="predicted"/>
<dbReference type="EMBL" id="OU466862">
    <property type="protein sequence ID" value="CAH2069442.1"/>
    <property type="molecule type" value="Genomic_DNA"/>
</dbReference>
<evidence type="ECO:0000313" key="9">
    <source>
        <dbReference type="Proteomes" id="UP000836841"/>
    </source>
</evidence>
<evidence type="ECO:0000259" key="7">
    <source>
        <dbReference type="PROSITE" id="PS50303"/>
    </source>
</evidence>
<dbReference type="InterPro" id="IPR016024">
    <property type="entry name" value="ARM-type_fold"/>
</dbReference>
<dbReference type="InterPro" id="IPR033133">
    <property type="entry name" value="PUM-HD"/>
</dbReference>
<evidence type="ECO:0000256" key="6">
    <source>
        <dbReference type="PROSITE-ProRule" id="PRU00317"/>
    </source>
</evidence>
<dbReference type="GO" id="GO:0003729">
    <property type="term" value="F:mRNA binding"/>
    <property type="evidence" value="ECO:0007669"/>
    <property type="project" value="TreeGrafter"/>
</dbReference>
<dbReference type="PANTHER" id="PTHR12537:SF168">
    <property type="entry name" value="PUM-HD DOMAIN-CONTAINING PROTEIN"/>
    <property type="match status" value="1"/>
</dbReference>
<dbReference type="AlphaFoldDB" id="A0AAU9SR61"/>
<keyword evidence="5" id="KW-0694">RNA-binding</keyword>
<dbReference type="PANTHER" id="PTHR12537">
    <property type="entry name" value="RNA BINDING PROTEIN PUMILIO-RELATED"/>
    <property type="match status" value="1"/>
</dbReference>
<gene>
    <name evidence="8" type="ORF">TAV2_LOCUS18666</name>
</gene>
<sequence>MANADRFSVSTMLDSLQDLRLAAATEPRNQAVAPPPRGTPIAIPPPQSNQLREANTCGCPWGFCAALTPQELEIRLQRMFNLMTNSEEDDDASPFKEMISRLEKRELQGIASLLTSDSDYFLEIARNKNGSKRLQKLLGKSNDVDSFFAAAILTRFLHVMTDRQASYVAIRGLGVFDEERKEAMYEYTLHHALHLARDRYGCITLNKIITDLNHPFYRSQLLDTVAHNALLLSNDATGNFVVQHVLKLNDLRCTRNIAVNLCGHCVDLSFKKYGSYIVEKLLDANESVAVVVMELLECDGGKLMRLARSEYGNFVVAKALRVTQIGMTRAHLFQGLVQKLMPFLCFFQRSRGSNIAAILESVHMI</sequence>
<feature type="repeat" description="Pumilio" evidence="6">
    <location>
        <begin position="260"/>
        <end position="297"/>
    </location>
</feature>
<keyword evidence="2" id="KW-0963">Cytoplasm</keyword>
<dbReference type="SUPFAM" id="SSF48371">
    <property type="entry name" value="ARM repeat"/>
    <property type="match status" value="1"/>
</dbReference>
<keyword evidence="4" id="KW-0810">Translation regulation</keyword>
<dbReference type="PROSITE" id="PS50302">
    <property type="entry name" value="PUM"/>
    <property type="match status" value="1"/>
</dbReference>
<dbReference type="Proteomes" id="UP000836841">
    <property type="component" value="Chromosome 6"/>
</dbReference>
<reference evidence="8 9" key="1">
    <citation type="submission" date="2022-03" db="EMBL/GenBank/DDBJ databases">
        <authorList>
            <person name="Nunn A."/>
            <person name="Chopra R."/>
            <person name="Nunn A."/>
            <person name="Contreras Garrido A."/>
        </authorList>
    </citation>
    <scope>NUCLEOTIDE SEQUENCE [LARGE SCALE GENOMIC DNA]</scope>
</reference>
<feature type="domain" description="PUM-HD" evidence="7">
    <location>
        <begin position="8"/>
        <end position="363"/>
    </location>
</feature>
<dbReference type="PROSITE" id="PS50303">
    <property type="entry name" value="PUM_HD"/>
    <property type="match status" value="1"/>
</dbReference>
<accession>A0AAU9SR61</accession>
<evidence type="ECO:0000256" key="1">
    <source>
        <dbReference type="ARBA" id="ARBA00004496"/>
    </source>
</evidence>
<dbReference type="GO" id="GO:0005737">
    <property type="term" value="C:cytoplasm"/>
    <property type="evidence" value="ECO:0007669"/>
    <property type="project" value="UniProtKB-SubCell"/>
</dbReference>
<evidence type="ECO:0000256" key="4">
    <source>
        <dbReference type="ARBA" id="ARBA00022845"/>
    </source>
</evidence>
<dbReference type="Gene3D" id="1.25.10.10">
    <property type="entry name" value="Leucine-rich Repeat Variant"/>
    <property type="match status" value="1"/>
</dbReference>
<dbReference type="Pfam" id="PF00806">
    <property type="entry name" value="PUF"/>
    <property type="match status" value="3"/>
</dbReference>
<keyword evidence="9" id="KW-1185">Reference proteome</keyword>
<dbReference type="SMART" id="SM00025">
    <property type="entry name" value="Pumilio"/>
    <property type="match status" value="6"/>
</dbReference>
<protein>
    <recommendedName>
        <fullName evidence="7">PUM-HD domain-containing protein</fullName>
    </recommendedName>
</protein>
<organism evidence="8 9">
    <name type="scientific">Thlaspi arvense</name>
    <name type="common">Field penny-cress</name>
    <dbReference type="NCBI Taxonomy" id="13288"/>
    <lineage>
        <taxon>Eukaryota</taxon>
        <taxon>Viridiplantae</taxon>
        <taxon>Streptophyta</taxon>
        <taxon>Embryophyta</taxon>
        <taxon>Tracheophyta</taxon>
        <taxon>Spermatophyta</taxon>
        <taxon>Magnoliopsida</taxon>
        <taxon>eudicotyledons</taxon>
        <taxon>Gunneridae</taxon>
        <taxon>Pentapetalae</taxon>
        <taxon>rosids</taxon>
        <taxon>malvids</taxon>
        <taxon>Brassicales</taxon>
        <taxon>Brassicaceae</taxon>
        <taxon>Thlaspideae</taxon>
        <taxon>Thlaspi</taxon>
    </lineage>
</organism>
<comment type="subcellular location">
    <subcellularLocation>
        <location evidence="1">Cytoplasm</location>
    </subcellularLocation>
</comment>
<dbReference type="InterPro" id="IPR001313">
    <property type="entry name" value="Pumilio_RNA-bd_rpt"/>
</dbReference>
<evidence type="ECO:0000256" key="3">
    <source>
        <dbReference type="ARBA" id="ARBA00022737"/>
    </source>
</evidence>
<evidence type="ECO:0000313" key="8">
    <source>
        <dbReference type="EMBL" id="CAH2069442.1"/>
    </source>
</evidence>
<evidence type="ECO:0000256" key="2">
    <source>
        <dbReference type="ARBA" id="ARBA00022490"/>
    </source>
</evidence>
<dbReference type="GO" id="GO:0006417">
    <property type="term" value="P:regulation of translation"/>
    <property type="evidence" value="ECO:0007669"/>
    <property type="project" value="UniProtKB-KW"/>
</dbReference>
<evidence type="ECO:0000256" key="5">
    <source>
        <dbReference type="ARBA" id="ARBA00022884"/>
    </source>
</evidence>
<name>A0AAU9SR61_THLAR</name>
<dbReference type="InterPro" id="IPR011989">
    <property type="entry name" value="ARM-like"/>
</dbReference>
<keyword evidence="3" id="KW-0677">Repeat</keyword>